<proteinExistence type="predicted"/>
<keyword evidence="1" id="KW-0696">RNA-directed RNA polymerase</keyword>
<keyword evidence="3" id="KW-0548">Nucleotidyltransferase</keyword>
<dbReference type="EMBL" id="MN552395">
    <property type="protein sequence ID" value="QGZ98426.1"/>
    <property type="molecule type" value="Genomic_RNA"/>
</dbReference>
<evidence type="ECO:0000256" key="1">
    <source>
        <dbReference type="ARBA" id="ARBA00022484"/>
    </source>
</evidence>
<evidence type="ECO:0000256" key="2">
    <source>
        <dbReference type="ARBA" id="ARBA00022679"/>
    </source>
</evidence>
<evidence type="ECO:0000313" key="5">
    <source>
        <dbReference type="EMBL" id="QGZ98426.1"/>
    </source>
</evidence>
<evidence type="ECO:0000256" key="4">
    <source>
        <dbReference type="SAM" id="MobiDB-lite"/>
    </source>
</evidence>
<evidence type="ECO:0000256" key="3">
    <source>
        <dbReference type="ARBA" id="ARBA00022695"/>
    </source>
</evidence>
<feature type="region of interest" description="Disordered" evidence="4">
    <location>
        <begin position="1"/>
        <end position="37"/>
    </location>
</feature>
<reference evidence="5" key="1">
    <citation type="submission" date="2019-10" db="EMBL/GenBank/DDBJ databases">
        <title>The miscellaneous mycovirome associated to the plant pathogenic fungus Erysiphe necator.</title>
        <authorList>
            <person name="Rodriguez-Romero J."/>
            <person name="Chiapello M."/>
            <person name="Cordoba L."/>
            <person name="Turina M."/>
            <person name="Ayllon M.A."/>
        </authorList>
    </citation>
    <scope>NUCLEOTIDE SEQUENCE</scope>
    <source>
        <strain evidence="5">PMS-18_DN13858</strain>
    </source>
</reference>
<feature type="compositionally biased region" description="Polar residues" evidence="4">
    <location>
        <begin position="19"/>
        <end position="31"/>
    </location>
</feature>
<dbReference type="InterPro" id="IPR043502">
    <property type="entry name" value="DNA/RNA_pol_sf"/>
</dbReference>
<name>A0A6B9KHD3_9VIRU</name>
<protein>
    <submittedName>
        <fullName evidence="5">RNA dependent RNA polymerase</fullName>
    </submittedName>
</protein>
<accession>A0A6B9KHD3</accession>
<organism evidence="5">
    <name type="scientific">Erysiphe necator associated ourmia-like virus 6</name>
    <dbReference type="NCBI Taxonomy" id="2689564"/>
    <lineage>
        <taxon>Viruses</taxon>
        <taxon>Riboviria</taxon>
        <taxon>Orthornavirae</taxon>
        <taxon>Lenarviricota</taxon>
        <taxon>Miaviricetes</taxon>
        <taxon>Ourlivirales</taxon>
        <taxon>Botourmiaviridae</taxon>
    </lineage>
</organism>
<dbReference type="GO" id="GO:0003968">
    <property type="term" value="F:RNA-directed RNA polymerase activity"/>
    <property type="evidence" value="ECO:0007669"/>
    <property type="project" value="UniProtKB-KW"/>
</dbReference>
<sequence length="652" mass="73488">MTSKRQVLPAASVAGGPTTRKTNTSTFSRRSQGPRGVGEVRLEPASRVLSDVSQVLGEVLSTSLEVPDIFENSPAGVKRVKEFCVGLLENPISHTWWPAVKKLGHRERITVAGSLFLCRKALPSPPDPSQAEKHRALMTTPAPSPPPAFLEHIDRKIDELFDRGWDRGYKGQVYSHTPTSSSCLQYGRRSGGARRFLSEQGRDWFTDRCLGESEDLPLVVPTRYSVVRTAGKNRGVTVPDGYAHVLGPLHRTLYDYLSQFEWLLRGEARGRKFKGFRRKRGEVFVSGDYESATDNLSLEVTERILLRILGRTRNVPESVKQYAMRSLRARICYPGGRVVDQQRGQLMGSYLSFPLLCLQNYLAFTFAIPRSVPVRINGDDIVFRCRPAEYEHWRKMVGAAGLVLSEGKTMVNRSIFSLNSAFFDACSRRVREIPVIRGGSLILNRESVPSGGGFSRFIRGWKCDARRRVGALWLRSFRTTIYATGRSVEALGIPADNSQLHTAGLAVREAFFRGPREELRLEELPMPRVASEIRDQHGDEWICTPEVIRSTAAEEQRWSRLWKEVASALPWNGIVCKPPDIDELWGRIKAGSREQQWRAWRSTVKRAARLLGGKPLNSILRVPKRGCRKVPRWVPAYEFSARRLTLPGIGLR</sequence>
<dbReference type="SUPFAM" id="SSF56672">
    <property type="entry name" value="DNA/RNA polymerases"/>
    <property type="match status" value="1"/>
</dbReference>
<keyword evidence="2" id="KW-0808">Transferase</keyword>